<keyword evidence="1" id="KW-1133">Transmembrane helix</keyword>
<evidence type="ECO:0000313" key="2">
    <source>
        <dbReference type="EMBL" id="GFK95479.1"/>
    </source>
</evidence>
<feature type="transmembrane region" description="Helical" evidence="1">
    <location>
        <begin position="12"/>
        <end position="30"/>
    </location>
</feature>
<dbReference type="Proteomes" id="UP000494245">
    <property type="component" value="Unassembled WGS sequence"/>
</dbReference>
<evidence type="ECO:0000313" key="3">
    <source>
        <dbReference type="Proteomes" id="UP000494245"/>
    </source>
</evidence>
<evidence type="ECO:0000256" key="1">
    <source>
        <dbReference type="SAM" id="Phobius"/>
    </source>
</evidence>
<name>A0A6V8LZN3_9BACT</name>
<dbReference type="EMBL" id="BLTE01000017">
    <property type="protein sequence ID" value="GFK95479.1"/>
    <property type="molecule type" value="Genomic_DNA"/>
</dbReference>
<keyword evidence="3" id="KW-1185">Reference proteome</keyword>
<keyword evidence="1" id="KW-0472">Membrane</keyword>
<organism evidence="2 3">
    <name type="scientific">Fundidesulfovibrio magnetotacticus</name>
    <dbReference type="NCBI Taxonomy" id="2730080"/>
    <lineage>
        <taxon>Bacteria</taxon>
        <taxon>Pseudomonadati</taxon>
        <taxon>Thermodesulfobacteriota</taxon>
        <taxon>Desulfovibrionia</taxon>
        <taxon>Desulfovibrionales</taxon>
        <taxon>Desulfovibrionaceae</taxon>
        <taxon>Fundidesulfovibrio</taxon>
    </lineage>
</organism>
<sequence length="422" mass="46607">MPNSKTGDLLKIILFFSGFFLASFATIQFGSKPRIYDIGDFPVLHNKNVMLQNACWVAGADAYNNPDGIRASLDAMPVSILNYVLKHEADTDEAFTIVNMGRVRGFGVGQTLRQLEALFQHNSGKNILYFTGPGGLLITPPETIPEALCSLERLRDKSPGLARWIDPLVEPLRAKSRELGYPAACPGEGNALKRVKDILRVVTSTLFGRFLGHSESPGKGVIQTFLTNHATDFARRDWTGTLLDPPPPPSTYFTYPSDETFYLDWLKLFAALARENGSKLLVVVPPQVKLPKETITGEFKSEFIDKLQAAFKGFDNVSLIDLSAQTAPYSLADMVFFGSFNNMMRPADTFFVSGKLKQARQLVSILTEQGVVSGDTGTKPVEDMLGAPHAPAVTMRWAPQDNSQQFNTVYMENTPQFLNDKP</sequence>
<reference evidence="2 3" key="2">
    <citation type="submission" date="2020-05" db="EMBL/GenBank/DDBJ databases">
        <title>Draft genome sequence of Desulfovibrio sp. strainFSS-1.</title>
        <authorList>
            <person name="Shimoshige H."/>
            <person name="Kobayashi H."/>
            <person name="Maekawa T."/>
        </authorList>
    </citation>
    <scope>NUCLEOTIDE SEQUENCE [LARGE SCALE GENOMIC DNA]</scope>
    <source>
        <strain evidence="2 3">SIID29052-01</strain>
    </source>
</reference>
<protein>
    <submittedName>
        <fullName evidence="2">Uncharacterized protein</fullName>
    </submittedName>
</protein>
<keyword evidence="1" id="KW-0812">Transmembrane</keyword>
<reference evidence="2 3" key="1">
    <citation type="submission" date="2020-04" db="EMBL/GenBank/DDBJ databases">
        <authorList>
            <consortium name="Desulfovibrio sp. FSS-1 genome sequencing consortium"/>
            <person name="Shimoshige H."/>
            <person name="Kobayashi H."/>
            <person name="Maekawa T."/>
        </authorList>
    </citation>
    <scope>NUCLEOTIDE SEQUENCE [LARGE SCALE GENOMIC DNA]</scope>
    <source>
        <strain evidence="2 3">SIID29052-01</strain>
    </source>
</reference>
<proteinExistence type="predicted"/>
<gene>
    <name evidence="2" type="ORF">NNJEOMEG_03344</name>
</gene>
<comment type="caution">
    <text evidence="2">The sequence shown here is derived from an EMBL/GenBank/DDBJ whole genome shotgun (WGS) entry which is preliminary data.</text>
</comment>
<accession>A0A6V8LZN3</accession>
<dbReference type="AlphaFoldDB" id="A0A6V8LZN3"/>
<dbReference type="RefSeq" id="WP_173086512.1">
    <property type="nucleotide sequence ID" value="NZ_BLTE01000017.1"/>
</dbReference>